<organism evidence="4 5">
    <name type="scientific">Nakaseomyces bracarensis</name>
    <dbReference type="NCBI Taxonomy" id="273131"/>
    <lineage>
        <taxon>Eukaryota</taxon>
        <taxon>Fungi</taxon>
        <taxon>Dikarya</taxon>
        <taxon>Ascomycota</taxon>
        <taxon>Saccharomycotina</taxon>
        <taxon>Saccharomycetes</taxon>
        <taxon>Saccharomycetales</taxon>
        <taxon>Saccharomycetaceae</taxon>
        <taxon>Nakaseomyces</taxon>
    </lineage>
</organism>
<evidence type="ECO:0000256" key="2">
    <source>
        <dbReference type="ARBA" id="ARBA00022448"/>
    </source>
</evidence>
<dbReference type="InterPro" id="IPR042532">
    <property type="entry name" value="EXOC3/Sec6_C"/>
</dbReference>
<comment type="caution">
    <text evidence="4">The sequence shown here is derived from an EMBL/GenBank/DDBJ whole genome shotgun (WGS) entry which is preliminary data.</text>
</comment>
<dbReference type="Gene3D" id="1.10.357.70">
    <property type="entry name" value="Exocyst complex component Sec6, C-terminal domain"/>
    <property type="match status" value="1"/>
</dbReference>
<comment type="similarity">
    <text evidence="1">Belongs to the SEC6 family.</text>
</comment>
<dbReference type="Pfam" id="PF06046">
    <property type="entry name" value="Sec6"/>
    <property type="match status" value="1"/>
</dbReference>
<evidence type="ECO:0000313" key="5">
    <source>
        <dbReference type="Proteomes" id="UP001623330"/>
    </source>
</evidence>
<keyword evidence="3" id="KW-0268">Exocytosis</keyword>
<keyword evidence="2" id="KW-0813">Transport</keyword>
<reference evidence="4 5" key="1">
    <citation type="submission" date="2024-05" db="EMBL/GenBank/DDBJ databases">
        <title>Long read based assembly of the Candida bracarensis genome reveals expanded adhesin content.</title>
        <authorList>
            <person name="Marcet-Houben M."/>
            <person name="Ksiezopolska E."/>
            <person name="Gabaldon T."/>
        </authorList>
    </citation>
    <scope>NUCLEOTIDE SEQUENCE [LARGE SCALE GENOMIC DNA]</scope>
    <source>
        <strain evidence="4 5">CBM6</strain>
    </source>
</reference>
<evidence type="ECO:0000256" key="3">
    <source>
        <dbReference type="ARBA" id="ARBA00022483"/>
    </source>
</evidence>
<proteinExistence type="inferred from homology"/>
<dbReference type="EMBL" id="JBEVYD010000005">
    <property type="protein sequence ID" value="KAL3232922.1"/>
    <property type="molecule type" value="Genomic_DNA"/>
</dbReference>
<protein>
    <submittedName>
        <fullName evidence="4">Exocyst complex component SEC6</fullName>
    </submittedName>
</protein>
<gene>
    <name evidence="4" type="ORF">RNJ44_04838</name>
</gene>
<dbReference type="PANTHER" id="PTHR21292">
    <property type="entry name" value="EXOCYST COMPLEX COMPONENT SEC6-RELATED"/>
    <property type="match status" value="1"/>
</dbReference>
<keyword evidence="5" id="KW-1185">Reference proteome</keyword>
<dbReference type="InterPro" id="IPR010326">
    <property type="entry name" value="EXOC3/Sec6"/>
</dbReference>
<evidence type="ECO:0000313" key="4">
    <source>
        <dbReference type="EMBL" id="KAL3232922.1"/>
    </source>
</evidence>
<accession>A0ABR4NWD3</accession>
<dbReference type="Proteomes" id="UP001623330">
    <property type="component" value="Unassembled WGS sequence"/>
</dbReference>
<dbReference type="PANTHER" id="PTHR21292:SF1">
    <property type="entry name" value="EXOCYST COMPLEX COMPONENT 3"/>
    <property type="match status" value="1"/>
</dbReference>
<name>A0ABR4NWD3_9SACH</name>
<sequence>MTTNSGHLGDLLKDELTIERIRDLKEQLLKEKSTIDYQLGKESTKNFEDVKESIQLLSISQKDINEIQEQLAKVKKLSNDSKSAISRYDIIFESTKIYEKINITSDIYDKIIGFNDVVESVNRMLDTELAQDGLETGCPYLLQIHYLLTMIRNFQDQMTVMANVASDDAQRTCQKLFSRVPGLIDKFDQLLESLIYDIVEMIRAENFSLVVRLFKIIDVEEREDLRLEAVRNIIKKKEIEAEKSTYKKLPNSKNIGRLEMMDKRNNEAVEYPTNEGLYREIMNGTITTRVMTRGYKNLLMNKIRQSIQDMFIEVRKEYQGDKRFEVLSNLDWVFNELLVVKDYLTKYTPPYWNIFDKYYEFYYDEIHILINELVESEPETIIILDIIDFDKTFQNTLVKDFGFKKKDTKTVIGEEQKETLFKDYLNLIVVKMTEWLGNLENTEFQTFKERTIPPHSDSENLLLLDGTKTCFQMFSQQVEVAAGSSQAKILVGVIDKFSDLIGRRLDRWISVVDEEVRALIKYNELYDIDPHTIPPENEVPGGLFEYVIALANDQMRAADYATAIGTKYGAMVTKAYEKEIQGHIDTILDKFADVSQVCISALLTIIFDDLKIPYAEIFSKSWYKGSQAQQISDTISEYLEDIRVLMNPVLYGLFMERVIENTILGYIGALKYEHSIKNKNNKFLECVKRDFEIFYKLFTKYIGASDETIEIVKEKFEVMDYFMDLCCEPVDSIIDIWSRFLQRYPDVPIVILEFVLRCRKDVDKSHRKKMVQSAIELAMQPQHLAILSGDDYEPSYLSNFTIKSAKKSDELEHPI</sequence>
<evidence type="ECO:0000256" key="1">
    <source>
        <dbReference type="ARBA" id="ARBA00009447"/>
    </source>
</evidence>
<dbReference type="Gene3D" id="1.10.357.50">
    <property type="match status" value="1"/>
</dbReference>